<accession>A0ABX1SND0</accession>
<evidence type="ECO:0000256" key="4">
    <source>
        <dbReference type="ARBA" id="ARBA00022448"/>
    </source>
</evidence>
<dbReference type="InterPro" id="IPR001279">
    <property type="entry name" value="Metallo-B-lactamas"/>
</dbReference>
<protein>
    <recommendedName>
        <fullName evidence="3 6">Coenzyme PQQ synthesis protein B</fullName>
    </recommendedName>
    <alternativeName>
        <fullName evidence="6">Pyrroloquinoline quinone biosynthesis protein B</fullName>
    </alternativeName>
</protein>
<dbReference type="PANTHER" id="PTHR42663:SF7">
    <property type="entry name" value="COENZYME PQQ SYNTHESIS PROTEIN B"/>
    <property type="match status" value="1"/>
</dbReference>
<proteinExistence type="inferred from homology"/>
<evidence type="ECO:0000256" key="2">
    <source>
        <dbReference type="ARBA" id="ARBA00008481"/>
    </source>
</evidence>
<dbReference type="Proteomes" id="UP000820669">
    <property type="component" value="Unassembled WGS sequence"/>
</dbReference>
<comment type="pathway">
    <text evidence="1 6">Cofactor biosynthesis; pyrroloquinoline quinone biosynthesis.</text>
</comment>
<keyword evidence="4 6" id="KW-0813">Transport</keyword>
<dbReference type="SUPFAM" id="SSF56281">
    <property type="entry name" value="Metallo-hydrolase/oxidoreductase"/>
    <property type="match status" value="1"/>
</dbReference>
<dbReference type="NCBIfam" id="TIGR02108">
    <property type="entry name" value="PQQ_syn_pqqB"/>
    <property type="match status" value="1"/>
</dbReference>
<organism evidence="8 9">
    <name type="scientific">Pseudonocardia acidicola</name>
    <dbReference type="NCBI Taxonomy" id="2724939"/>
    <lineage>
        <taxon>Bacteria</taxon>
        <taxon>Bacillati</taxon>
        <taxon>Actinomycetota</taxon>
        <taxon>Actinomycetes</taxon>
        <taxon>Pseudonocardiales</taxon>
        <taxon>Pseudonocardiaceae</taxon>
        <taxon>Pseudonocardia</taxon>
    </lineage>
</organism>
<dbReference type="Pfam" id="PF12706">
    <property type="entry name" value="Lactamase_B_2"/>
    <property type="match status" value="1"/>
</dbReference>
<dbReference type="EMBL" id="JAAXLA010000122">
    <property type="protein sequence ID" value="NMI02103.1"/>
    <property type="molecule type" value="Genomic_DNA"/>
</dbReference>
<evidence type="ECO:0000256" key="5">
    <source>
        <dbReference type="ARBA" id="ARBA00022905"/>
    </source>
</evidence>
<keyword evidence="9" id="KW-1185">Reference proteome</keyword>
<dbReference type="InterPro" id="IPR036866">
    <property type="entry name" value="RibonucZ/Hydroxyglut_hydro"/>
</dbReference>
<gene>
    <name evidence="6 8" type="primary">pqqB</name>
    <name evidence="8" type="ORF">HF526_33145</name>
</gene>
<dbReference type="PANTHER" id="PTHR42663">
    <property type="entry name" value="HYDROLASE C777.06C-RELATED-RELATED"/>
    <property type="match status" value="1"/>
</dbReference>
<dbReference type="InterPro" id="IPR011842">
    <property type="entry name" value="PQQ_synth_PqqB"/>
</dbReference>
<evidence type="ECO:0000256" key="6">
    <source>
        <dbReference type="HAMAP-Rule" id="MF_00653"/>
    </source>
</evidence>
<evidence type="ECO:0000313" key="8">
    <source>
        <dbReference type="EMBL" id="NMI02103.1"/>
    </source>
</evidence>
<evidence type="ECO:0000256" key="3">
    <source>
        <dbReference type="ARBA" id="ARBA00015084"/>
    </source>
</evidence>
<comment type="caution">
    <text evidence="8">The sequence shown here is derived from an EMBL/GenBank/DDBJ whole genome shotgun (WGS) entry which is preliminary data.</text>
</comment>
<evidence type="ECO:0000313" key="9">
    <source>
        <dbReference type="Proteomes" id="UP000820669"/>
    </source>
</evidence>
<reference evidence="8 9" key="1">
    <citation type="submission" date="2020-04" db="EMBL/GenBank/DDBJ databases">
        <authorList>
            <person name="Klaysubun C."/>
            <person name="Duangmal K."/>
            <person name="Lipun K."/>
        </authorList>
    </citation>
    <scope>NUCLEOTIDE SEQUENCE [LARGE SCALE GENOMIC DNA]</scope>
    <source>
        <strain evidence="8 9">K10HN5</strain>
    </source>
</reference>
<sequence>MWLRVLGSAAGGGFPQWNCGCPGCRAVRDGSRPCRARTQSSVAVSADHRRWFLLNASPDIRTQVEAFPAMHPRADRATPMAAVLLTDAELDHTLGLLLLREGRALELHATPAVHDTLREGTSLLRTLERYCPVTWRPVVPGTDAVLGDGLSYRAFDVPTTKRARFGPEGGPGRVVGYRLTDGRSGRVAVYLPGVQELSAAVCAQLEGCACLLVDGTCWRDEELIELGLAGKTAREMGHVPIDGPGGSLERLAPLAIERTVYVHINNTNPILLEDSAQRRLVEERGMEVAMDGLEIRV</sequence>
<comment type="function">
    <text evidence="6">May be involved in the transport of PQQ or its precursor to the periplasm.</text>
</comment>
<keyword evidence="5 6" id="KW-0884">PQQ biosynthesis</keyword>
<name>A0ABX1SND0_9PSEU</name>
<dbReference type="HAMAP" id="MF_00653">
    <property type="entry name" value="PQQ_syn_PqqB"/>
    <property type="match status" value="1"/>
</dbReference>
<evidence type="ECO:0000256" key="1">
    <source>
        <dbReference type="ARBA" id="ARBA00004886"/>
    </source>
</evidence>
<evidence type="ECO:0000259" key="7">
    <source>
        <dbReference type="Pfam" id="PF12706"/>
    </source>
</evidence>
<comment type="similarity">
    <text evidence="2 6">Belongs to the PqqB family.</text>
</comment>
<feature type="domain" description="Metallo-beta-lactamase" evidence="7">
    <location>
        <begin position="50"/>
        <end position="264"/>
    </location>
</feature>
<dbReference type="Gene3D" id="3.60.15.10">
    <property type="entry name" value="Ribonuclease Z/Hydroxyacylglutathione hydrolase-like"/>
    <property type="match status" value="1"/>
</dbReference>